<accession>A0A0A2V061</accession>
<name>A0A0A2V061_9BACI</name>
<evidence type="ECO:0000256" key="1">
    <source>
        <dbReference type="SAM" id="MobiDB-lite"/>
    </source>
</evidence>
<gene>
    <name evidence="2" type="ORF">N780_01695</name>
</gene>
<evidence type="ECO:0000313" key="2">
    <source>
        <dbReference type="EMBL" id="KGP92383.1"/>
    </source>
</evidence>
<proteinExistence type="predicted"/>
<dbReference type="STRING" id="1385513.N780_01695"/>
<keyword evidence="3" id="KW-1185">Reference proteome</keyword>
<dbReference type="Proteomes" id="UP000030153">
    <property type="component" value="Unassembled WGS sequence"/>
</dbReference>
<protein>
    <submittedName>
        <fullName evidence="2">Uncharacterized protein</fullName>
    </submittedName>
</protein>
<feature type="region of interest" description="Disordered" evidence="1">
    <location>
        <begin position="51"/>
        <end position="72"/>
    </location>
</feature>
<evidence type="ECO:0000313" key="3">
    <source>
        <dbReference type="Proteomes" id="UP000030153"/>
    </source>
</evidence>
<dbReference type="AlphaFoldDB" id="A0A0A2V061"/>
<reference evidence="2 3" key="1">
    <citation type="submission" date="2013-08" db="EMBL/GenBank/DDBJ databases">
        <title>Genome of Pontibacillus chungwhensis.</title>
        <authorList>
            <person name="Wang Q."/>
            <person name="Wang G."/>
        </authorList>
    </citation>
    <scope>NUCLEOTIDE SEQUENCE [LARGE SCALE GENOMIC DNA]</scope>
    <source>
        <strain evidence="2 3">BH030062</strain>
    </source>
</reference>
<organism evidence="2 3">
    <name type="scientific">Pontibacillus chungwhensis BH030062</name>
    <dbReference type="NCBI Taxonomy" id="1385513"/>
    <lineage>
        <taxon>Bacteria</taxon>
        <taxon>Bacillati</taxon>
        <taxon>Bacillota</taxon>
        <taxon>Bacilli</taxon>
        <taxon>Bacillales</taxon>
        <taxon>Bacillaceae</taxon>
        <taxon>Pontibacillus</taxon>
    </lineage>
</organism>
<dbReference type="EMBL" id="AVBG01000003">
    <property type="protein sequence ID" value="KGP92383.1"/>
    <property type="molecule type" value="Genomic_DNA"/>
</dbReference>
<comment type="caution">
    <text evidence="2">The sequence shown here is derived from an EMBL/GenBank/DDBJ whole genome shotgun (WGS) entry which is preliminary data.</text>
</comment>
<sequence length="72" mass="7600">MEREISESWWTARVGGGGMAQTGAQWLKLGRGGSSEGRTAQVTPLMAQVGGEPAQVKKNSAQEAKKTAQVRA</sequence>